<dbReference type="EMBL" id="FNAY01000006">
    <property type="protein sequence ID" value="SDF05200.1"/>
    <property type="molecule type" value="Genomic_DNA"/>
</dbReference>
<dbReference type="InterPro" id="IPR008988">
    <property type="entry name" value="Transcriptional_repressor_C"/>
</dbReference>
<dbReference type="InterPro" id="IPR052713">
    <property type="entry name" value="FeoA"/>
</dbReference>
<name>A0A0Q0R226_RHOCA</name>
<proteinExistence type="predicted"/>
<accession>A0A0Q0R226</accession>
<dbReference type="Proteomes" id="UP000183812">
    <property type="component" value="Unassembled WGS sequence"/>
</dbReference>
<evidence type="ECO:0000259" key="2">
    <source>
        <dbReference type="SMART" id="SM00899"/>
    </source>
</evidence>
<dbReference type="InterPro" id="IPR038157">
    <property type="entry name" value="FeoA_core_dom"/>
</dbReference>
<protein>
    <submittedName>
        <fullName evidence="3">Ferrous iron transport protein A</fullName>
    </submittedName>
</protein>
<dbReference type="Pfam" id="PF04023">
    <property type="entry name" value="FeoA"/>
    <property type="match status" value="1"/>
</dbReference>
<dbReference type="RefSeq" id="WP_055209482.1">
    <property type="nucleotide sequence ID" value="NZ_CP061202.1"/>
</dbReference>
<dbReference type="PANTHER" id="PTHR42954:SF2">
    <property type="entry name" value="FE(2+) TRANSPORT PROTEIN A"/>
    <property type="match status" value="1"/>
</dbReference>
<dbReference type="Gene3D" id="2.30.30.90">
    <property type="match status" value="1"/>
</dbReference>
<dbReference type="InterPro" id="IPR007167">
    <property type="entry name" value="Fe-transptr_FeoA-like"/>
</dbReference>
<evidence type="ECO:0000256" key="1">
    <source>
        <dbReference type="ARBA" id="ARBA00023004"/>
    </source>
</evidence>
<dbReference type="GO" id="GO:0046914">
    <property type="term" value="F:transition metal ion binding"/>
    <property type="evidence" value="ECO:0007669"/>
    <property type="project" value="InterPro"/>
</dbReference>
<evidence type="ECO:0000313" key="3">
    <source>
        <dbReference type="EMBL" id="SDF05200.1"/>
    </source>
</evidence>
<gene>
    <name evidence="3" type="ORF">SAMN04244550_01593</name>
</gene>
<organism evidence="3 4">
    <name type="scientific">Rhodobacter capsulatus</name>
    <name type="common">Rhodopseudomonas capsulata</name>
    <dbReference type="NCBI Taxonomy" id="1061"/>
    <lineage>
        <taxon>Bacteria</taxon>
        <taxon>Pseudomonadati</taxon>
        <taxon>Pseudomonadota</taxon>
        <taxon>Alphaproteobacteria</taxon>
        <taxon>Rhodobacterales</taxon>
        <taxon>Rhodobacter group</taxon>
        <taxon>Rhodobacter</taxon>
    </lineage>
</organism>
<keyword evidence="1" id="KW-0408">Iron</keyword>
<dbReference type="PANTHER" id="PTHR42954">
    <property type="entry name" value="FE(2+) TRANSPORT PROTEIN A"/>
    <property type="match status" value="1"/>
</dbReference>
<dbReference type="AlphaFoldDB" id="A0A0Q0R226"/>
<sequence length="99" mass="10746">MLNTPDLPHQTAVPLAQHRPLGGLHKGYSGHVFHIAAADHSVNLPAAEMERRLIELGFIEGAKVTILHEGLFGRDPIAVRVNGTTVALRRREAMAILVS</sequence>
<feature type="domain" description="Ferrous iron transporter FeoA-like" evidence="2">
    <location>
        <begin position="19"/>
        <end position="99"/>
    </location>
</feature>
<dbReference type="SMART" id="SM00899">
    <property type="entry name" value="FeoA"/>
    <property type="match status" value="1"/>
</dbReference>
<reference evidence="3 4" key="1">
    <citation type="submission" date="2016-10" db="EMBL/GenBank/DDBJ databases">
        <authorList>
            <person name="de Groot N.N."/>
        </authorList>
    </citation>
    <scope>NUCLEOTIDE SEQUENCE [LARGE SCALE GENOMIC DNA]</scope>
    <source>
        <strain evidence="4">DSM 938 / 37b4</strain>
    </source>
</reference>
<dbReference type="SUPFAM" id="SSF50037">
    <property type="entry name" value="C-terminal domain of transcriptional repressors"/>
    <property type="match status" value="1"/>
</dbReference>
<evidence type="ECO:0000313" key="4">
    <source>
        <dbReference type="Proteomes" id="UP000183812"/>
    </source>
</evidence>